<dbReference type="KEGG" id="lcre:Pla8534_64290"/>
<gene>
    <name evidence="5" type="ORF">Pla8534_64290</name>
</gene>
<reference evidence="5 6" key="1">
    <citation type="submission" date="2019-02" db="EMBL/GenBank/DDBJ databases">
        <title>Deep-cultivation of Planctomycetes and their phenomic and genomic characterization uncovers novel biology.</title>
        <authorList>
            <person name="Wiegand S."/>
            <person name="Jogler M."/>
            <person name="Boedeker C."/>
            <person name="Pinto D."/>
            <person name="Vollmers J."/>
            <person name="Rivas-Marin E."/>
            <person name="Kohn T."/>
            <person name="Peeters S.H."/>
            <person name="Heuer A."/>
            <person name="Rast P."/>
            <person name="Oberbeckmann S."/>
            <person name="Bunk B."/>
            <person name="Jeske O."/>
            <person name="Meyerdierks A."/>
            <person name="Storesund J.E."/>
            <person name="Kallscheuer N."/>
            <person name="Luecker S."/>
            <person name="Lage O.M."/>
            <person name="Pohl T."/>
            <person name="Merkel B.J."/>
            <person name="Hornburger P."/>
            <person name="Mueller R.-W."/>
            <person name="Bruemmer F."/>
            <person name="Labrenz M."/>
            <person name="Spormann A.M."/>
            <person name="Op den Camp H."/>
            <person name="Overmann J."/>
            <person name="Amann R."/>
            <person name="Jetten M.S.M."/>
            <person name="Mascher T."/>
            <person name="Medema M.H."/>
            <person name="Devos D.P."/>
            <person name="Kaster A.-K."/>
            <person name="Ovreas L."/>
            <person name="Rohde M."/>
            <person name="Galperin M.Y."/>
            <person name="Jogler C."/>
        </authorList>
    </citation>
    <scope>NUCLEOTIDE SEQUENCE [LARGE SCALE GENOMIC DNA]</scope>
    <source>
        <strain evidence="5 6">Pla85_3_4</strain>
    </source>
</reference>
<evidence type="ECO:0000256" key="3">
    <source>
        <dbReference type="SAM" id="MobiDB-lite"/>
    </source>
</evidence>
<keyword evidence="4" id="KW-0732">Signal</keyword>
<dbReference type="Proteomes" id="UP000317648">
    <property type="component" value="Chromosome"/>
</dbReference>
<accession>A0A518E393</accession>
<feature type="chain" id="PRO_5022185099" evidence="4">
    <location>
        <begin position="29"/>
        <end position="185"/>
    </location>
</feature>
<evidence type="ECO:0000256" key="2">
    <source>
        <dbReference type="ARBA" id="ARBA00022638"/>
    </source>
</evidence>
<protein>
    <submittedName>
        <fullName evidence="5">Uncharacterized protein</fullName>
    </submittedName>
</protein>
<dbReference type="EMBL" id="CP036433">
    <property type="protein sequence ID" value="QDU98559.1"/>
    <property type="molecule type" value="Genomic_DNA"/>
</dbReference>
<dbReference type="GO" id="GO:0031640">
    <property type="term" value="P:killing of cells of another organism"/>
    <property type="evidence" value="ECO:0007669"/>
    <property type="project" value="UniProtKB-KW"/>
</dbReference>
<dbReference type="Gene3D" id="1.10.530.40">
    <property type="match status" value="1"/>
</dbReference>
<keyword evidence="6" id="KW-1185">Reference proteome</keyword>
<organism evidence="5 6">
    <name type="scientific">Lignipirellula cremea</name>
    <dbReference type="NCBI Taxonomy" id="2528010"/>
    <lineage>
        <taxon>Bacteria</taxon>
        <taxon>Pseudomonadati</taxon>
        <taxon>Planctomycetota</taxon>
        <taxon>Planctomycetia</taxon>
        <taxon>Pirellulales</taxon>
        <taxon>Pirellulaceae</taxon>
        <taxon>Lignipirellula</taxon>
    </lineage>
</organism>
<dbReference type="AlphaFoldDB" id="A0A518E393"/>
<evidence type="ECO:0000256" key="1">
    <source>
        <dbReference type="ARBA" id="ARBA00022529"/>
    </source>
</evidence>
<dbReference type="InterPro" id="IPR023347">
    <property type="entry name" value="Lysozyme_dom_sf"/>
</dbReference>
<evidence type="ECO:0000313" key="5">
    <source>
        <dbReference type="EMBL" id="QDU98559.1"/>
    </source>
</evidence>
<evidence type="ECO:0000256" key="4">
    <source>
        <dbReference type="SAM" id="SignalP"/>
    </source>
</evidence>
<evidence type="ECO:0000313" key="6">
    <source>
        <dbReference type="Proteomes" id="UP000317648"/>
    </source>
</evidence>
<proteinExistence type="predicted"/>
<name>A0A518E393_9BACT</name>
<dbReference type="GO" id="GO:0003796">
    <property type="term" value="F:lysozyme activity"/>
    <property type="evidence" value="ECO:0007669"/>
    <property type="project" value="InterPro"/>
</dbReference>
<dbReference type="GO" id="GO:0042742">
    <property type="term" value="P:defense response to bacterium"/>
    <property type="evidence" value="ECO:0007669"/>
    <property type="project" value="UniProtKB-KW"/>
</dbReference>
<feature type="signal peptide" evidence="4">
    <location>
        <begin position="1"/>
        <end position="28"/>
    </location>
</feature>
<keyword evidence="2" id="KW-0081">Bacteriolytic enzyme</keyword>
<feature type="region of interest" description="Disordered" evidence="3">
    <location>
        <begin position="44"/>
        <end position="66"/>
    </location>
</feature>
<sequence precursor="true">MVRQRYASGRLLLSISFATLVFVNTANAQSPHLKVEQGQSTFDFEGSEGGRYHSRTPHVPSQESGLTIGRGYDLKERSVDVVIRDLMEAGLSHGDAMLYARAAGLQGAKAKKYIDENQLPEITLEQQKSLFELIYPQYVEEAKRQFPARQTHTIVREFRGFWRGSRGPSRRRGDAWRCCTCHLAA</sequence>
<keyword evidence="1" id="KW-0929">Antimicrobial</keyword>